<dbReference type="OrthoDB" id="7130006at2759"/>
<feature type="domain" description="AB hydrolase-1" evidence="3">
    <location>
        <begin position="43"/>
        <end position="286"/>
    </location>
</feature>
<reference evidence="4 5" key="1">
    <citation type="journal article" date="2014" name="Nat. Commun.">
        <title>Klebsormidium flaccidum genome reveals primary factors for plant terrestrial adaptation.</title>
        <authorList>
            <person name="Hori K."/>
            <person name="Maruyama F."/>
            <person name="Fujisawa T."/>
            <person name="Togashi T."/>
            <person name="Yamamoto N."/>
            <person name="Seo M."/>
            <person name="Sato S."/>
            <person name="Yamada T."/>
            <person name="Mori H."/>
            <person name="Tajima N."/>
            <person name="Moriyama T."/>
            <person name="Ikeuchi M."/>
            <person name="Watanabe M."/>
            <person name="Wada H."/>
            <person name="Kobayashi K."/>
            <person name="Saito M."/>
            <person name="Masuda T."/>
            <person name="Sasaki-Sekimoto Y."/>
            <person name="Mashiguchi K."/>
            <person name="Awai K."/>
            <person name="Shimojima M."/>
            <person name="Masuda S."/>
            <person name="Iwai M."/>
            <person name="Nobusawa T."/>
            <person name="Narise T."/>
            <person name="Kondo S."/>
            <person name="Saito H."/>
            <person name="Sato R."/>
            <person name="Murakawa M."/>
            <person name="Ihara Y."/>
            <person name="Oshima-Yamada Y."/>
            <person name="Ohtaka K."/>
            <person name="Satoh M."/>
            <person name="Sonobe K."/>
            <person name="Ishii M."/>
            <person name="Ohtani R."/>
            <person name="Kanamori-Sato M."/>
            <person name="Honoki R."/>
            <person name="Miyazaki D."/>
            <person name="Mochizuki H."/>
            <person name="Umetsu J."/>
            <person name="Higashi K."/>
            <person name="Shibata D."/>
            <person name="Kamiya Y."/>
            <person name="Sato N."/>
            <person name="Nakamura Y."/>
            <person name="Tabata S."/>
            <person name="Ida S."/>
            <person name="Kurokawa K."/>
            <person name="Ohta H."/>
        </authorList>
    </citation>
    <scope>NUCLEOTIDE SEQUENCE [LARGE SCALE GENOMIC DNA]</scope>
    <source>
        <strain evidence="4 5">NIES-2285</strain>
    </source>
</reference>
<dbReference type="InterPro" id="IPR029058">
    <property type="entry name" value="AB_hydrolase_fold"/>
</dbReference>
<dbReference type="Gene3D" id="3.40.50.1820">
    <property type="entry name" value="alpha/beta hydrolase"/>
    <property type="match status" value="1"/>
</dbReference>
<proteinExistence type="inferred from homology"/>
<organism evidence="4 5">
    <name type="scientific">Klebsormidium nitens</name>
    <name type="common">Green alga</name>
    <name type="synonym">Ulothrix nitens</name>
    <dbReference type="NCBI Taxonomy" id="105231"/>
    <lineage>
        <taxon>Eukaryota</taxon>
        <taxon>Viridiplantae</taxon>
        <taxon>Streptophyta</taxon>
        <taxon>Klebsormidiophyceae</taxon>
        <taxon>Klebsormidiales</taxon>
        <taxon>Klebsormidiaceae</taxon>
        <taxon>Klebsormidium</taxon>
    </lineage>
</organism>
<name>A0A1Y1HXC0_KLENI</name>
<keyword evidence="5" id="KW-1185">Reference proteome</keyword>
<dbReference type="Pfam" id="PF00561">
    <property type="entry name" value="Abhydrolase_1"/>
    <property type="match status" value="1"/>
</dbReference>
<dbReference type="InterPro" id="IPR000073">
    <property type="entry name" value="AB_hydrolase_1"/>
</dbReference>
<dbReference type="InterPro" id="IPR000639">
    <property type="entry name" value="Epox_hydrolase-like"/>
</dbReference>
<dbReference type="EMBL" id="DF237093">
    <property type="protein sequence ID" value="GAQ83314.1"/>
    <property type="molecule type" value="Genomic_DNA"/>
</dbReference>
<comment type="similarity">
    <text evidence="2">Belongs to the AB hydrolase superfamily. Epoxide hydrolase family.</text>
</comment>
<dbReference type="SUPFAM" id="SSF53474">
    <property type="entry name" value="alpha/beta-Hydrolases"/>
    <property type="match status" value="1"/>
</dbReference>
<dbReference type="OMA" id="YRWMVRS"/>
<dbReference type="PANTHER" id="PTHR43329">
    <property type="entry name" value="EPOXIDE HYDROLASE"/>
    <property type="match status" value="1"/>
</dbReference>
<protein>
    <submittedName>
        <fullName evidence="4">Alpha/beta-Hydrolases superfamily protein</fullName>
    </submittedName>
</protein>
<dbReference type="AlphaFoldDB" id="A0A1Y1HXC0"/>
<dbReference type="Proteomes" id="UP000054558">
    <property type="component" value="Unassembled WGS sequence"/>
</dbReference>
<accession>A0A1Y1HXC0</accession>
<dbReference type="PRINTS" id="PR00111">
    <property type="entry name" value="ABHYDROLASE"/>
</dbReference>
<dbReference type="PRINTS" id="PR00412">
    <property type="entry name" value="EPOXHYDRLASE"/>
</dbReference>
<dbReference type="GO" id="GO:0016787">
    <property type="term" value="F:hydrolase activity"/>
    <property type="evidence" value="ECO:0000318"/>
    <property type="project" value="GO_Central"/>
</dbReference>
<dbReference type="STRING" id="105231.A0A1Y1HXC0"/>
<evidence type="ECO:0000256" key="1">
    <source>
        <dbReference type="ARBA" id="ARBA00022801"/>
    </source>
</evidence>
<evidence type="ECO:0000313" key="4">
    <source>
        <dbReference type="EMBL" id="GAQ83314.1"/>
    </source>
</evidence>
<evidence type="ECO:0000256" key="2">
    <source>
        <dbReference type="ARBA" id="ARBA00038334"/>
    </source>
</evidence>
<keyword evidence="1 4" id="KW-0378">Hydrolase</keyword>
<evidence type="ECO:0000259" key="3">
    <source>
        <dbReference type="Pfam" id="PF00561"/>
    </source>
</evidence>
<gene>
    <name evidence="4" type="ORF">KFL_001440020</name>
</gene>
<evidence type="ECO:0000313" key="5">
    <source>
        <dbReference type="Proteomes" id="UP000054558"/>
    </source>
</evidence>
<sequence length="303" mass="34530">MASEYPAEGATEQVEGATVVHHYLENKGVKIHYVETGKPPGQPVLLLHGWPEFWFSWAFQLKALADAGFHVIAMDLRGYNFSDKPQKVEEYGADYIMSDVREVVQALGAGKPVHVVAHDWGGLVAWMFTETYPELVIKLIQLNIPHPTVFGKALRGGNLRQIFRSWYMFLFGYPWLPEWLLSFNNYSWLKAVFKGTKVQTADFTKRHVDAQALPGALTGGLNYYRALSKGLWTRPRKEIRQPVKVIWGEDDTAMGKELAEPPKNRVPNQEVVFIPKASHWVYWDEPERVSEEILKFLTPTASS</sequence>